<accession>A0A838L2S2</accession>
<dbReference type="RefSeq" id="WP_160364646.1">
    <property type="nucleotide sequence ID" value="NZ_JACEIB010000001.1"/>
</dbReference>
<keyword evidence="2" id="KW-1185">Reference proteome</keyword>
<name>A0A838L2S2_9SPHN</name>
<dbReference type="Proteomes" id="UP000570166">
    <property type="component" value="Unassembled WGS sequence"/>
</dbReference>
<organism evidence="1 2">
    <name type="scientific">Sphingomonas chungangi</name>
    <dbReference type="NCBI Taxonomy" id="2683589"/>
    <lineage>
        <taxon>Bacteria</taxon>
        <taxon>Pseudomonadati</taxon>
        <taxon>Pseudomonadota</taxon>
        <taxon>Alphaproteobacteria</taxon>
        <taxon>Sphingomonadales</taxon>
        <taxon>Sphingomonadaceae</taxon>
        <taxon>Sphingomonas</taxon>
    </lineage>
</organism>
<proteinExistence type="predicted"/>
<dbReference type="AlphaFoldDB" id="A0A838L2S2"/>
<evidence type="ECO:0000313" key="1">
    <source>
        <dbReference type="EMBL" id="MBA2932526.1"/>
    </source>
</evidence>
<reference evidence="1 2" key="1">
    <citation type="submission" date="2020-07" db="EMBL/GenBank/DDBJ databases">
        <authorList>
            <person name="Sun Q."/>
        </authorList>
    </citation>
    <scope>NUCLEOTIDE SEQUENCE [LARGE SCALE GENOMIC DNA]</scope>
    <source>
        <strain evidence="1 2">CGMCC 1.13654</strain>
    </source>
</reference>
<gene>
    <name evidence="1" type="ORF">HZF05_00325</name>
</gene>
<dbReference type="EMBL" id="JACEIB010000001">
    <property type="protein sequence ID" value="MBA2932526.1"/>
    <property type="molecule type" value="Genomic_DNA"/>
</dbReference>
<protein>
    <submittedName>
        <fullName evidence="1">Uncharacterized protein</fullName>
    </submittedName>
</protein>
<evidence type="ECO:0000313" key="2">
    <source>
        <dbReference type="Proteomes" id="UP000570166"/>
    </source>
</evidence>
<sequence length="138" mass="14903">MDEGGVFLAKTTGRTEYVMGLDEAGLAPANAITVGGVMRVKLSSVRQLSGKPRAEPPHAVYITMASGRPAWAGTILVRTRMHGLSDSFNDPHLASAEWTEIHHSCLDQDAVEDWNASALFGEPDKKGIRCLSARKVSR</sequence>
<comment type="caution">
    <text evidence="1">The sequence shown here is derived from an EMBL/GenBank/DDBJ whole genome shotgun (WGS) entry which is preliminary data.</text>
</comment>